<feature type="transmembrane region" description="Helical" evidence="6">
    <location>
        <begin position="409"/>
        <end position="428"/>
    </location>
</feature>
<evidence type="ECO:0000256" key="1">
    <source>
        <dbReference type="ARBA" id="ARBA00004141"/>
    </source>
</evidence>
<evidence type="ECO:0000256" key="3">
    <source>
        <dbReference type="ARBA" id="ARBA00022692"/>
    </source>
</evidence>
<dbReference type="GO" id="GO:0022857">
    <property type="term" value="F:transmembrane transporter activity"/>
    <property type="evidence" value="ECO:0007669"/>
    <property type="project" value="InterPro"/>
</dbReference>
<dbReference type="PANTHER" id="PTHR24064">
    <property type="entry name" value="SOLUTE CARRIER FAMILY 22 MEMBER"/>
    <property type="match status" value="1"/>
</dbReference>
<feature type="domain" description="Major facilitator superfamily (MFS) profile" evidence="7">
    <location>
        <begin position="52"/>
        <end position="521"/>
    </location>
</feature>
<evidence type="ECO:0000256" key="2">
    <source>
        <dbReference type="ARBA" id="ARBA00022448"/>
    </source>
</evidence>
<comment type="subcellular location">
    <subcellularLocation>
        <location evidence="1">Membrane</location>
        <topology evidence="1">Multi-pass membrane protein</topology>
    </subcellularLocation>
</comment>
<dbReference type="InterPro" id="IPR020846">
    <property type="entry name" value="MFS_dom"/>
</dbReference>
<feature type="transmembrane region" description="Helical" evidence="6">
    <location>
        <begin position="218"/>
        <end position="240"/>
    </location>
</feature>
<keyword evidence="8" id="KW-1185">Reference proteome</keyword>
<keyword evidence="4 6" id="KW-1133">Transmembrane helix</keyword>
<evidence type="ECO:0000256" key="5">
    <source>
        <dbReference type="ARBA" id="ARBA00023136"/>
    </source>
</evidence>
<dbReference type="AlphaFoldDB" id="A0A1S3E9X6"/>
<feature type="transmembrane region" description="Helical" evidence="6">
    <location>
        <begin position="246"/>
        <end position="265"/>
    </location>
</feature>
<dbReference type="InterPro" id="IPR005828">
    <property type="entry name" value="MFS_sugar_transport-like"/>
</dbReference>
<dbReference type="PROSITE" id="PS50850">
    <property type="entry name" value="MFS"/>
    <property type="match status" value="1"/>
</dbReference>
<dbReference type="STRING" id="3827.A0A1S3E9X6"/>
<keyword evidence="2" id="KW-0813">Transport</keyword>
<dbReference type="OrthoDB" id="3936150at2759"/>
<name>A0A1S3E9X6_CICAR</name>
<dbReference type="GeneID" id="101501086"/>
<dbReference type="SUPFAM" id="SSF103473">
    <property type="entry name" value="MFS general substrate transporter"/>
    <property type="match status" value="1"/>
</dbReference>
<feature type="transmembrane region" description="Helical" evidence="6">
    <location>
        <begin position="497"/>
        <end position="516"/>
    </location>
</feature>
<evidence type="ECO:0000313" key="9">
    <source>
        <dbReference type="RefSeq" id="XP_012572625.1"/>
    </source>
</evidence>
<organism evidence="8 9">
    <name type="scientific">Cicer arietinum</name>
    <name type="common">Chickpea</name>
    <name type="synonym">Garbanzo</name>
    <dbReference type="NCBI Taxonomy" id="3827"/>
    <lineage>
        <taxon>Eukaryota</taxon>
        <taxon>Viridiplantae</taxon>
        <taxon>Streptophyta</taxon>
        <taxon>Embryophyta</taxon>
        <taxon>Tracheophyta</taxon>
        <taxon>Spermatophyta</taxon>
        <taxon>Magnoliopsida</taxon>
        <taxon>eudicotyledons</taxon>
        <taxon>Gunneridae</taxon>
        <taxon>Pentapetalae</taxon>
        <taxon>rosids</taxon>
        <taxon>fabids</taxon>
        <taxon>Fabales</taxon>
        <taxon>Fabaceae</taxon>
        <taxon>Papilionoideae</taxon>
        <taxon>50 kb inversion clade</taxon>
        <taxon>NPAAA clade</taxon>
        <taxon>Hologalegina</taxon>
        <taxon>IRL clade</taxon>
        <taxon>Cicereae</taxon>
        <taxon>Cicer</taxon>
    </lineage>
</organism>
<sequence>MPTALSSASSLVETEFQSPLLPPDDEAIPEKQCIDEMLQNYCGEFGRWQQKHFVLTSLAWALEAFHTMVMIFADREPEWRCLDGVAGLGCDSGGKSVCKFEPGSWEWVGGTGSSTVAEWGLVCADKFKVGLVQAVFFAGCMIGAGIFGHLSDSFLGRKGSLTVVCILNTIFGNLTAFSPTYWSYFTFRFLTGCSTGGVGLCAFVLATEPVGPSMRGAAGMSTFYFFSSGIAFLSGIAYIFPTWRQLYIASSIPSLLFLLFVLPFISESPRWYLVRGRIKEAMNVMKTIATSNGNHLPRRVLLTLDEQSSSSSSLSLLSQSLSSYDNTEDKDALTSSLVDVIRSPVTRVRLILAISNNINLLCSVVYYGLSLNVVNLETNLYLNVILNAVAEMPAFMITAILLDKLGRKPLTIGTLWFSGFFCFAGSLMRNKGVWKGVKMVCGILGIFGMAGTYNLLFIYTAELFPTVVRNAALGCATQAAQMGAILAPIAVVLGGSWPFALFALCGIVAGVFAFYLPETLNQPLYDTLIGMEADQNRTSATATV</sequence>
<keyword evidence="3 6" id="KW-0812">Transmembrane</keyword>
<dbReference type="PROSITE" id="PS00216">
    <property type="entry name" value="SUGAR_TRANSPORT_1"/>
    <property type="match status" value="1"/>
</dbReference>
<evidence type="ECO:0000256" key="4">
    <source>
        <dbReference type="ARBA" id="ARBA00022989"/>
    </source>
</evidence>
<proteinExistence type="predicted"/>
<reference evidence="8" key="1">
    <citation type="journal article" date="2013" name="Nat. Biotechnol.">
        <title>Draft genome sequence of chickpea (Cicer arietinum) provides a resource for trait improvement.</title>
        <authorList>
            <person name="Varshney R.K."/>
            <person name="Song C."/>
            <person name="Saxena R.K."/>
            <person name="Azam S."/>
            <person name="Yu S."/>
            <person name="Sharpe A.G."/>
            <person name="Cannon S."/>
            <person name="Baek J."/>
            <person name="Rosen B.D."/>
            <person name="Tar'an B."/>
            <person name="Millan T."/>
            <person name="Zhang X."/>
            <person name="Ramsay L.D."/>
            <person name="Iwata A."/>
            <person name="Wang Y."/>
            <person name="Nelson W."/>
            <person name="Farmer A.D."/>
            <person name="Gaur P.M."/>
            <person name="Soderlund C."/>
            <person name="Penmetsa R.V."/>
            <person name="Xu C."/>
            <person name="Bharti A.K."/>
            <person name="He W."/>
            <person name="Winter P."/>
            <person name="Zhao S."/>
            <person name="Hane J.K."/>
            <person name="Carrasquilla-Garcia N."/>
            <person name="Condie J.A."/>
            <person name="Upadhyaya H.D."/>
            <person name="Luo M.C."/>
            <person name="Thudi M."/>
            <person name="Gowda C.L."/>
            <person name="Singh N.P."/>
            <person name="Lichtenzveig J."/>
            <person name="Gali K.K."/>
            <person name="Rubio J."/>
            <person name="Nadarajan N."/>
            <person name="Dolezel J."/>
            <person name="Bansal K.C."/>
            <person name="Xu X."/>
            <person name="Edwards D."/>
            <person name="Zhang G."/>
            <person name="Kahl G."/>
            <person name="Gil J."/>
            <person name="Singh K.B."/>
            <person name="Datta S.K."/>
            <person name="Jackson S.A."/>
            <person name="Wang J."/>
            <person name="Cook D.R."/>
        </authorList>
    </citation>
    <scope>NUCLEOTIDE SEQUENCE [LARGE SCALE GENOMIC DNA]</scope>
    <source>
        <strain evidence="8">cv. CDC Frontier</strain>
    </source>
</reference>
<accession>A0A1S3E9X6</accession>
<evidence type="ECO:0000259" key="7">
    <source>
        <dbReference type="PROSITE" id="PS50850"/>
    </source>
</evidence>
<dbReference type="KEGG" id="cam:101501086"/>
<feature type="transmembrane region" description="Helical" evidence="6">
    <location>
        <begin position="440"/>
        <end position="459"/>
    </location>
</feature>
<reference evidence="9" key="2">
    <citation type="submission" date="2025-08" db="UniProtKB">
        <authorList>
            <consortium name="RefSeq"/>
        </authorList>
    </citation>
    <scope>IDENTIFICATION</scope>
    <source>
        <tissue evidence="9">Etiolated seedlings</tissue>
    </source>
</reference>
<feature type="transmembrane region" description="Helical" evidence="6">
    <location>
        <begin position="129"/>
        <end position="148"/>
    </location>
</feature>
<dbReference type="RefSeq" id="XP_012572625.1">
    <property type="nucleotide sequence ID" value="XM_012717171.2"/>
</dbReference>
<dbReference type="GO" id="GO:0016020">
    <property type="term" value="C:membrane"/>
    <property type="evidence" value="ECO:0007669"/>
    <property type="project" value="UniProtKB-SubCell"/>
</dbReference>
<evidence type="ECO:0000256" key="6">
    <source>
        <dbReference type="SAM" id="Phobius"/>
    </source>
</evidence>
<feature type="transmembrane region" description="Helical" evidence="6">
    <location>
        <begin position="185"/>
        <end position="206"/>
    </location>
</feature>
<dbReference type="InterPro" id="IPR036259">
    <property type="entry name" value="MFS_trans_sf"/>
</dbReference>
<evidence type="ECO:0000313" key="8">
    <source>
        <dbReference type="Proteomes" id="UP000087171"/>
    </source>
</evidence>
<dbReference type="Proteomes" id="UP000087171">
    <property type="component" value="Chromosome Ca6"/>
</dbReference>
<keyword evidence="5 6" id="KW-0472">Membrane</keyword>
<protein>
    <submittedName>
        <fullName evidence="9">LOW QUALITY PROTEIN: organic cation/carnitine transporter 4-like</fullName>
    </submittedName>
</protein>
<feature type="transmembrane region" description="Helical" evidence="6">
    <location>
        <begin position="350"/>
        <end position="369"/>
    </location>
</feature>
<feature type="transmembrane region" description="Helical" evidence="6">
    <location>
        <begin position="381"/>
        <end position="402"/>
    </location>
</feature>
<dbReference type="Gene3D" id="1.20.1250.20">
    <property type="entry name" value="MFS general substrate transporter like domains"/>
    <property type="match status" value="1"/>
</dbReference>
<dbReference type="InterPro" id="IPR005829">
    <property type="entry name" value="Sugar_transporter_CS"/>
</dbReference>
<feature type="transmembrane region" description="Helical" evidence="6">
    <location>
        <begin position="160"/>
        <end position="179"/>
    </location>
</feature>
<gene>
    <name evidence="9" type="primary">LOC101501086</name>
</gene>
<dbReference type="Pfam" id="PF00083">
    <property type="entry name" value="Sugar_tr"/>
    <property type="match status" value="1"/>
</dbReference>